<dbReference type="NCBIfam" id="TIGR00976">
    <property type="entry name" value="CocE_NonD"/>
    <property type="match status" value="1"/>
</dbReference>
<dbReference type="InterPro" id="IPR008979">
    <property type="entry name" value="Galactose-bd-like_sf"/>
</dbReference>
<dbReference type="Pfam" id="PF02129">
    <property type="entry name" value="Peptidase_S15"/>
    <property type="match status" value="1"/>
</dbReference>
<dbReference type="InterPro" id="IPR013736">
    <property type="entry name" value="Xaa-Pro_dipept_C"/>
</dbReference>
<dbReference type="GO" id="GO:0008239">
    <property type="term" value="F:dipeptidyl-peptidase activity"/>
    <property type="evidence" value="ECO:0007669"/>
    <property type="project" value="InterPro"/>
</dbReference>
<dbReference type="SUPFAM" id="SSF53474">
    <property type="entry name" value="alpha/beta-Hydrolases"/>
    <property type="match status" value="1"/>
</dbReference>
<evidence type="ECO:0000256" key="3">
    <source>
        <dbReference type="SAM" id="SignalP"/>
    </source>
</evidence>
<feature type="domain" description="Xaa-Pro dipeptidyl-peptidase C-terminal" evidence="4">
    <location>
        <begin position="372"/>
        <end position="642"/>
    </location>
</feature>
<proteinExistence type="predicted"/>
<organism evidence="5 6">
    <name type="scientific">Roseateles depolymerans</name>
    <dbReference type="NCBI Taxonomy" id="76731"/>
    <lineage>
        <taxon>Bacteria</taxon>
        <taxon>Pseudomonadati</taxon>
        <taxon>Pseudomonadota</taxon>
        <taxon>Betaproteobacteria</taxon>
        <taxon>Burkholderiales</taxon>
        <taxon>Sphaerotilaceae</taxon>
        <taxon>Roseateles</taxon>
    </lineage>
</organism>
<dbReference type="Gene3D" id="2.60.120.260">
    <property type="entry name" value="Galactose-binding domain-like"/>
    <property type="match status" value="1"/>
</dbReference>
<dbReference type="Pfam" id="PF08530">
    <property type="entry name" value="PepX_C"/>
    <property type="match status" value="1"/>
</dbReference>
<reference evidence="5 6" key="1">
    <citation type="submission" date="2017-08" db="EMBL/GenBank/DDBJ databases">
        <title>Infants hospitalized years apart are colonized by the same room-sourced microbial strains.</title>
        <authorList>
            <person name="Brooks B."/>
            <person name="Olm M.R."/>
            <person name="Firek B.A."/>
            <person name="Baker R."/>
            <person name="Thomas B.C."/>
            <person name="Morowitz M.J."/>
            <person name="Banfield J.F."/>
        </authorList>
    </citation>
    <scope>NUCLEOTIDE SEQUENCE [LARGE SCALE GENOMIC DNA]</scope>
    <source>
        <strain evidence="5">S2_012_000_R2_81</strain>
    </source>
</reference>
<gene>
    <name evidence="5" type="ORF">DI603_04565</name>
</gene>
<evidence type="ECO:0000256" key="2">
    <source>
        <dbReference type="SAM" id="MobiDB-lite"/>
    </source>
</evidence>
<evidence type="ECO:0000256" key="1">
    <source>
        <dbReference type="ARBA" id="ARBA00022801"/>
    </source>
</evidence>
<evidence type="ECO:0000313" key="5">
    <source>
        <dbReference type="EMBL" id="PZP35153.1"/>
    </source>
</evidence>
<feature type="compositionally biased region" description="Basic and acidic residues" evidence="2">
    <location>
        <begin position="520"/>
        <end position="533"/>
    </location>
</feature>
<dbReference type="Gene3D" id="3.40.50.1820">
    <property type="entry name" value="alpha/beta hydrolase"/>
    <property type="match status" value="1"/>
</dbReference>
<keyword evidence="1" id="KW-0378">Hydrolase</keyword>
<feature type="signal peptide" evidence="3">
    <location>
        <begin position="1"/>
        <end position="21"/>
    </location>
</feature>
<dbReference type="EMBL" id="QFOD01000003">
    <property type="protein sequence ID" value="PZP35153.1"/>
    <property type="molecule type" value="Genomic_DNA"/>
</dbReference>
<dbReference type="InterPro" id="IPR000383">
    <property type="entry name" value="Xaa-Pro-like_dom"/>
</dbReference>
<dbReference type="Gene3D" id="1.10.3020.10">
    <property type="entry name" value="alpha-amino acid ester hydrolase ( Helical cap domain)"/>
    <property type="match status" value="1"/>
</dbReference>
<feature type="region of interest" description="Disordered" evidence="2">
    <location>
        <begin position="520"/>
        <end position="546"/>
    </location>
</feature>
<protein>
    <submittedName>
        <fullName evidence="5">X-Pro dipeptidyl-peptidase</fullName>
    </submittedName>
</protein>
<evidence type="ECO:0000259" key="4">
    <source>
        <dbReference type="SMART" id="SM00939"/>
    </source>
</evidence>
<accession>A0A2W5DWX9</accession>
<feature type="chain" id="PRO_5015851049" evidence="3">
    <location>
        <begin position="22"/>
        <end position="660"/>
    </location>
</feature>
<comment type="caution">
    <text evidence="5">The sequence shown here is derived from an EMBL/GenBank/DDBJ whole genome shotgun (WGS) entry which is preliminary data.</text>
</comment>
<dbReference type="SMART" id="SM00939">
    <property type="entry name" value="PepX_C"/>
    <property type="match status" value="1"/>
</dbReference>
<dbReference type="InterPro" id="IPR005674">
    <property type="entry name" value="CocE/Ser_esterase"/>
</dbReference>
<dbReference type="Proteomes" id="UP000249633">
    <property type="component" value="Unassembled WGS sequence"/>
</dbReference>
<dbReference type="SUPFAM" id="SSF49785">
    <property type="entry name" value="Galactose-binding domain-like"/>
    <property type="match status" value="1"/>
</dbReference>
<name>A0A2W5DWX9_9BURK</name>
<dbReference type="AlphaFoldDB" id="A0A2W5DWX9"/>
<keyword evidence="3" id="KW-0732">Signal</keyword>
<evidence type="ECO:0000313" key="6">
    <source>
        <dbReference type="Proteomes" id="UP000249633"/>
    </source>
</evidence>
<dbReference type="InterPro" id="IPR029058">
    <property type="entry name" value="AB_hydrolase_fold"/>
</dbReference>
<sequence>MTRLLLLPTLAVAALASPVLAQTKPDAPAYEPREHYTKFEYRIPVRDGKTLFTAVYVPKDAGQGGKTYPMLMTRTPYSCGPYGVDRNSVRRLAPHLDFLKAGYIFVCQDVRGRYQSEGQWRVMTPHLDSKRGPADVDESSDTHDSVQWLITHVAGNNGRVGLWGISYPGFYTAASIIDSHPAIKAASPQAPIADYYQRDDGYHGGALMLAHNYGFYTGYRLQEGPTNGLKTWPSFDYGSRDAYDYFLKLGNLDAIAQSFAGGEPGKPARNPLFDELITHDTLDDFWRSRHLTPHLKNIHAAVLTVGGWFDAEDLAGPLAIYRAIKAQSPATRNGLVMGPWVHGGWMRGLGRQLGAISFDMNNSEWFQKQVLLPFFEQHLRGTGDAKLAEATVFETGTNVWRRYDTWPPQAAQPQKFYLRAGGQLSAQAPGAADAAGADSYVSDPNRPVPFIGYAALGMPQEYMVADQRFASTRPDVLVYQTEVLDQDLTVAGPIGVDLFVSSTGTDADFVVKLIDVHPADAGDEPAPRSRDLPSDPPPPQPNFGGYQQLVRGDPLRARFRHGFDKPEPLVPGQVEKIHFELPDVNHAFRRGHRLMVQVQSSWFPLIDRNPQSFVRIRSARPEDFRIATQTLYRSGAQASSIELRVLPQALPSQPAPPAKP</sequence>